<comment type="caution">
    <text evidence="2">The sequence shown here is derived from an EMBL/GenBank/DDBJ whole genome shotgun (WGS) entry which is preliminary data.</text>
</comment>
<evidence type="ECO:0000313" key="3">
    <source>
        <dbReference type="Proteomes" id="UP000076519"/>
    </source>
</evidence>
<dbReference type="AlphaFoldDB" id="A0A161W3P6"/>
<dbReference type="EMBL" id="LIYF01000011">
    <property type="protein sequence ID" value="KZK07616.1"/>
    <property type="molecule type" value="Genomic_DNA"/>
</dbReference>
<protein>
    <recommendedName>
        <fullName evidence="1">Putative zinc ribbon domain-containing protein</fullName>
    </recommendedName>
</protein>
<dbReference type="PATRIC" id="fig|1359.32.peg.1993"/>
<dbReference type="Pfam" id="PF12674">
    <property type="entry name" value="Zn_ribbon_2"/>
    <property type="match status" value="1"/>
</dbReference>
<accession>A0A161W3P6</accession>
<feature type="domain" description="Putative zinc ribbon" evidence="1">
    <location>
        <begin position="23"/>
        <end position="105"/>
    </location>
</feature>
<name>A0A161W3P6_LACLC</name>
<gene>
    <name evidence="2" type="ORF">AB996_0622</name>
</gene>
<dbReference type="InterPro" id="IPR025868">
    <property type="entry name" value="Zn_ribbon_dom_put"/>
</dbReference>
<reference evidence="2 3" key="1">
    <citation type="submission" date="2015-08" db="EMBL/GenBank/DDBJ databases">
        <title>Draft Genome Sequences of 11 Lactococcus lactis subspecies cremoris strains.</title>
        <authorList>
            <person name="Wels M."/>
            <person name="Backus L."/>
            <person name="Boekhorst J."/>
            <person name="Dijkstra A."/>
            <person name="Beerthuizen M."/>
            <person name="Siezen R."/>
            <person name="Bachmann H."/>
            <person name="Van Hijum S."/>
        </authorList>
    </citation>
    <scope>NUCLEOTIDE SEQUENCE [LARGE SCALE GENOMIC DNA]</scope>
    <source>
        <strain evidence="2 3">KW10</strain>
    </source>
</reference>
<evidence type="ECO:0000313" key="2">
    <source>
        <dbReference type="EMBL" id="KZK07616.1"/>
    </source>
</evidence>
<organism evidence="2 3">
    <name type="scientific">Lactococcus lactis subsp. cremoris</name>
    <name type="common">Streptococcus cremoris</name>
    <dbReference type="NCBI Taxonomy" id="1359"/>
    <lineage>
        <taxon>Bacteria</taxon>
        <taxon>Bacillati</taxon>
        <taxon>Bacillota</taxon>
        <taxon>Bacilli</taxon>
        <taxon>Lactobacillales</taxon>
        <taxon>Streptococcaceae</taxon>
        <taxon>Lactococcus</taxon>
    </lineage>
</organism>
<evidence type="ECO:0000259" key="1">
    <source>
        <dbReference type="Pfam" id="PF12674"/>
    </source>
</evidence>
<proteinExistence type="predicted"/>
<dbReference type="Proteomes" id="UP000076519">
    <property type="component" value="Unassembled WGS sequence"/>
</dbReference>
<sequence length="106" mass="12454">MLLSVNFTDRIRKKNLFMAKKAFCQSCGMPIADDSYKGTEANGEFSADYCIYCYMQGRFVKPDLTFDEMVEIGRKGLDNNPMPKMQKWLFKKLYPMQLKGLKRWKN</sequence>